<reference evidence="1 2" key="1">
    <citation type="journal article" date="2019" name="Emerg. Microbes Infect.">
        <title>Comprehensive subspecies identification of 175 nontuberculous mycobacteria species based on 7547 genomic profiles.</title>
        <authorList>
            <person name="Matsumoto Y."/>
            <person name="Kinjo T."/>
            <person name="Motooka D."/>
            <person name="Nabeya D."/>
            <person name="Jung N."/>
            <person name="Uechi K."/>
            <person name="Horii T."/>
            <person name="Iida T."/>
            <person name="Fujita J."/>
            <person name="Nakamura S."/>
        </authorList>
    </citation>
    <scope>NUCLEOTIDE SEQUENCE [LARGE SCALE GENOMIC DNA]</scope>
    <source>
        <strain evidence="1 2">JCM 12657</strain>
    </source>
</reference>
<gene>
    <name evidence="1" type="ORF">MSHO_08710</name>
</gene>
<proteinExistence type="predicted"/>
<accession>A0A7I7L619</accession>
<dbReference type="KEGG" id="msho:MSHO_08710"/>
<evidence type="ECO:0000313" key="2">
    <source>
        <dbReference type="Proteomes" id="UP000467164"/>
    </source>
</evidence>
<organism evidence="1 2">
    <name type="scientific">Mycobacterium shottsii</name>
    <dbReference type="NCBI Taxonomy" id="133549"/>
    <lineage>
        <taxon>Bacteria</taxon>
        <taxon>Bacillati</taxon>
        <taxon>Actinomycetota</taxon>
        <taxon>Actinomycetes</taxon>
        <taxon>Mycobacteriales</taxon>
        <taxon>Mycobacteriaceae</taxon>
        <taxon>Mycobacterium</taxon>
        <taxon>Mycobacterium ulcerans group</taxon>
    </lineage>
</organism>
<protein>
    <submittedName>
        <fullName evidence="1">Uncharacterized protein</fullName>
    </submittedName>
</protein>
<evidence type="ECO:0000313" key="1">
    <source>
        <dbReference type="EMBL" id="BBX55526.1"/>
    </source>
</evidence>
<dbReference type="AlphaFoldDB" id="A0A7I7L619"/>
<sequence>MTGKDAPGQDRHLVLFGEESLRRGDDALGVVADLEGDDRPDVERDALLRHAFLGDLGFTHRQREEADLTEERNDEGPVAGYHAKRRVAFDPAPGYQHCLIRIGNLVTEHCWTP</sequence>
<name>A0A7I7L619_9MYCO</name>
<dbReference type="EMBL" id="AP022572">
    <property type="protein sequence ID" value="BBX55526.1"/>
    <property type="molecule type" value="Genomic_DNA"/>
</dbReference>
<keyword evidence="2" id="KW-1185">Reference proteome</keyword>
<dbReference type="Proteomes" id="UP000467164">
    <property type="component" value="Chromosome"/>
</dbReference>